<proteinExistence type="predicted"/>
<evidence type="ECO:0000313" key="1">
    <source>
        <dbReference type="EMBL" id="KAJ3501038.1"/>
    </source>
</evidence>
<comment type="caution">
    <text evidence="1">The sequence shown here is derived from an EMBL/GenBank/DDBJ whole genome shotgun (WGS) entry which is preliminary data.</text>
</comment>
<dbReference type="Proteomes" id="UP001148629">
    <property type="component" value="Unassembled WGS sequence"/>
</dbReference>
<name>A0ACC1RAA8_9HYPO</name>
<organism evidence="1 2">
    <name type="scientific">Fusarium decemcellulare</name>
    <dbReference type="NCBI Taxonomy" id="57161"/>
    <lineage>
        <taxon>Eukaryota</taxon>
        <taxon>Fungi</taxon>
        <taxon>Dikarya</taxon>
        <taxon>Ascomycota</taxon>
        <taxon>Pezizomycotina</taxon>
        <taxon>Sordariomycetes</taxon>
        <taxon>Hypocreomycetidae</taxon>
        <taxon>Hypocreales</taxon>
        <taxon>Nectriaceae</taxon>
        <taxon>Fusarium</taxon>
        <taxon>Fusarium decemcellulare species complex</taxon>
    </lineage>
</organism>
<dbReference type="EMBL" id="JANRMS010005735">
    <property type="protein sequence ID" value="KAJ3501038.1"/>
    <property type="molecule type" value="Genomic_DNA"/>
</dbReference>
<gene>
    <name evidence="1" type="ORF">NM208_g17018</name>
</gene>
<accession>A0ACC1RAA8</accession>
<sequence>MPMAATPPTTPPAIAPTLVLLPPSSSLSFEEDEDGEASVEVAEESSVVEEVSSVEEAPPSSVEVDSLSSVAVDSSPVARGSEKISAADPLVIEQARRVYSSPEVVPTQRELATRRTFRFMRELGENKTYQHKVWKSSRKSQAPEEEASKSIQVVLTILQDLPLSQQPT</sequence>
<keyword evidence="2" id="KW-1185">Reference proteome</keyword>
<protein>
    <submittedName>
        <fullName evidence="1">Uncharacterized protein</fullName>
    </submittedName>
</protein>
<evidence type="ECO:0000313" key="2">
    <source>
        <dbReference type="Proteomes" id="UP001148629"/>
    </source>
</evidence>
<reference evidence="1" key="1">
    <citation type="submission" date="2022-08" db="EMBL/GenBank/DDBJ databases">
        <title>Genome Sequence of Fusarium decemcellulare.</title>
        <authorList>
            <person name="Buettner E."/>
        </authorList>
    </citation>
    <scope>NUCLEOTIDE SEQUENCE</scope>
    <source>
        <strain evidence="1">Babe19</strain>
    </source>
</reference>